<protein>
    <recommendedName>
        <fullName evidence="4">Quorum-sensing-regulated virulence factor</fullName>
    </recommendedName>
</protein>
<sequence>MILLMTFTQNTLLFLVASASLASQAQSLSPAQIKQIEEIAQSIAAQSNANRQAHLNDMTVSFNAVAVGRNVRFENVIKTKKGLSPIKVKEWLDATNAEIVPGACSQNAKNPAFDRGLSYTFSYSNTYGEKLGEVLVDKPTCKRLGF</sequence>
<feature type="chain" id="PRO_5045536112" description="Quorum-sensing-regulated virulence factor" evidence="1">
    <location>
        <begin position="26"/>
        <end position="146"/>
    </location>
</feature>
<keyword evidence="1" id="KW-0732">Signal</keyword>
<evidence type="ECO:0008006" key="4">
    <source>
        <dbReference type="Google" id="ProtNLM"/>
    </source>
</evidence>
<dbReference type="EMBL" id="JBHTBZ010000019">
    <property type="protein sequence ID" value="MFC7460597.1"/>
    <property type="molecule type" value="Genomic_DNA"/>
</dbReference>
<evidence type="ECO:0000256" key="1">
    <source>
        <dbReference type="SAM" id="SignalP"/>
    </source>
</evidence>
<dbReference type="RefSeq" id="WP_382200004.1">
    <property type="nucleotide sequence ID" value="NZ_JBHTBZ010000019.1"/>
</dbReference>
<gene>
    <name evidence="2" type="ORF">ACFQU0_09175</name>
</gene>
<evidence type="ECO:0000313" key="3">
    <source>
        <dbReference type="Proteomes" id="UP001596457"/>
    </source>
</evidence>
<reference evidence="3" key="1">
    <citation type="journal article" date="2019" name="Int. J. Syst. Evol. Microbiol.">
        <title>The Global Catalogue of Microorganisms (GCM) 10K type strain sequencing project: providing services to taxonomists for standard genome sequencing and annotation.</title>
        <authorList>
            <consortium name="The Broad Institute Genomics Platform"/>
            <consortium name="The Broad Institute Genome Sequencing Center for Infectious Disease"/>
            <person name="Wu L."/>
            <person name="Ma J."/>
        </authorList>
    </citation>
    <scope>NUCLEOTIDE SEQUENCE [LARGE SCALE GENOMIC DNA]</scope>
    <source>
        <strain evidence="3">CCUG 53903</strain>
    </source>
</reference>
<proteinExistence type="predicted"/>
<dbReference type="Proteomes" id="UP001596457">
    <property type="component" value="Unassembled WGS sequence"/>
</dbReference>
<dbReference type="Gene3D" id="3.30.300.250">
    <property type="match status" value="1"/>
</dbReference>
<name>A0ABW2SC88_9BURK</name>
<keyword evidence="3" id="KW-1185">Reference proteome</keyword>
<organism evidence="2 3">
    <name type="scientific">Hydrogenophaga defluvii</name>
    <dbReference type="NCBI Taxonomy" id="249410"/>
    <lineage>
        <taxon>Bacteria</taxon>
        <taxon>Pseudomonadati</taxon>
        <taxon>Pseudomonadota</taxon>
        <taxon>Betaproteobacteria</taxon>
        <taxon>Burkholderiales</taxon>
        <taxon>Comamonadaceae</taxon>
        <taxon>Hydrogenophaga</taxon>
    </lineage>
</organism>
<feature type="signal peptide" evidence="1">
    <location>
        <begin position="1"/>
        <end position="25"/>
    </location>
</feature>
<evidence type="ECO:0000313" key="2">
    <source>
        <dbReference type="EMBL" id="MFC7460597.1"/>
    </source>
</evidence>
<accession>A0ABW2SC88</accession>
<comment type="caution">
    <text evidence="2">The sequence shown here is derived from an EMBL/GenBank/DDBJ whole genome shotgun (WGS) entry which is preliminary data.</text>
</comment>